<dbReference type="FunFam" id="3.20.20.140:FF:000005">
    <property type="entry name" value="TatD family hydrolase"/>
    <property type="match status" value="1"/>
</dbReference>
<dbReference type="EMBL" id="MHLE01000026">
    <property type="protein sequence ID" value="OGZ02619.1"/>
    <property type="molecule type" value="Genomic_DNA"/>
</dbReference>
<accession>A0A1G2CMP5</accession>
<evidence type="ECO:0000256" key="2">
    <source>
        <dbReference type="ARBA" id="ARBA00022801"/>
    </source>
</evidence>
<name>A0A1G2CMP5_9BACT</name>
<feature type="binding site" evidence="3">
    <location>
        <position position="213"/>
    </location>
    <ligand>
        <name>a divalent metal cation</name>
        <dbReference type="ChEBI" id="CHEBI:60240"/>
        <label>1</label>
    </ligand>
</feature>
<dbReference type="InterPro" id="IPR001130">
    <property type="entry name" value="TatD-like"/>
</dbReference>
<dbReference type="Gene3D" id="3.20.20.140">
    <property type="entry name" value="Metal-dependent hydrolases"/>
    <property type="match status" value="1"/>
</dbReference>
<dbReference type="Proteomes" id="UP000178599">
    <property type="component" value="Unassembled WGS sequence"/>
</dbReference>
<evidence type="ECO:0000256" key="1">
    <source>
        <dbReference type="ARBA" id="ARBA00022723"/>
    </source>
</evidence>
<dbReference type="InterPro" id="IPR015991">
    <property type="entry name" value="TatD/YcfH-like"/>
</dbReference>
<evidence type="ECO:0000256" key="3">
    <source>
        <dbReference type="PIRSR" id="PIRSR005902-1"/>
    </source>
</evidence>
<feature type="binding site" evidence="3">
    <location>
        <position position="164"/>
    </location>
    <ligand>
        <name>a divalent metal cation</name>
        <dbReference type="ChEBI" id="CHEBI:60240"/>
        <label>2</label>
    </ligand>
</feature>
<evidence type="ECO:0000313" key="4">
    <source>
        <dbReference type="EMBL" id="OGZ02619.1"/>
    </source>
</evidence>
<dbReference type="InterPro" id="IPR032466">
    <property type="entry name" value="Metal_Hydrolase"/>
</dbReference>
<dbReference type="Pfam" id="PF01026">
    <property type="entry name" value="TatD_DNase"/>
    <property type="match status" value="1"/>
</dbReference>
<dbReference type="PIRSF" id="PIRSF005902">
    <property type="entry name" value="DNase_TatD"/>
    <property type="match status" value="1"/>
</dbReference>
<dbReference type="SUPFAM" id="SSF51556">
    <property type="entry name" value="Metallo-dependent hydrolases"/>
    <property type="match status" value="1"/>
</dbReference>
<feature type="binding site" evidence="3">
    <location>
        <position position="9"/>
    </location>
    <ligand>
        <name>a divalent metal cation</name>
        <dbReference type="ChEBI" id="CHEBI:60240"/>
        <label>1</label>
    </ligand>
</feature>
<dbReference type="PANTHER" id="PTHR46124">
    <property type="entry name" value="D-AMINOACYL-TRNA DEACYLASE"/>
    <property type="match status" value="1"/>
</dbReference>
<feature type="binding site" evidence="3">
    <location>
        <position position="11"/>
    </location>
    <ligand>
        <name>a divalent metal cation</name>
        <dbReference type="ChEBI" id="CHEBI:60240"/>
        <label>1</label>
    </ligand>
</feature>
<dbReference type="GO" id="GO:0004536">
    <property type="term" value="F:DNA nuclease activity"/>
    <property type="evidence" value="ECO:0007669"/>
    <property type="project" value="InterPro"/>
</dbReference>
<evidence type="ECO:0000313" key="5">
    <source>
        <dbReference type="Proteomes" id="UP000178599"/>
    </source>
</evidence>
<evidence type="ECO:0008006" key="6">
    <source>
        <dbReference type="Google" id="ProtNLM"/>
    </source>
</evidence>
<comment type="caution">
    <text evidence="4">The sequence shown here is derived from an EMBL/GenBank/DDBJ whole genome shotgun (WGS) entry which is preliminary data.</text>
</comment>
<sequence>MNLQLIDCHAHINSEFYNDTWKDVLNEALTSGIWVINAGTNSKDSEENIIIANQFKEGVYASIGIHPTEEEKFDFSLFEKLAEDKKVVAVGECGLDYAIFARKHNETEKIEEAKNRQKNLFLNHIKLAKKVKKPLMLHIREEEAYNDAIEILEKENFSDSVIFHFYSGNLKQTEKILNKFNAFFTFGGVITFTSDYNKQINMIPLEKILLETDSPFVTPVPYRGQKNKPVYILETAKKIAEIRNVSLEEISEATTKNAKKVFNLN</sequence>
<dbReference type="AlphaFoldDB" id="A0A1G2CMP5"/>
<gene>
    <name evidence="4" type="ORF">A2390_00570</name>
</gene>
<feature type="binding site" evidence="3">
    <location>
        <position position="138"/>
    </location>
    <ligand>
        <name>a divalent metal cation</name>
        <dbReference type="ChEBI" id="CHEBI:60240"/>
        <label>2</label>
    </ligand>
</feature>
<keyword evidence="1 3" id="KW-0479">Metal-binding</keyword>
<protein>
    <recommendedName>
        <fullName evidence="6">Hydrolase TatD</fullName>
    </recommendedName>
</protein>
<feature type="binding site" evidence="3">
    <location>
        <position position="92"/>
    </location>
    <ligand>
        <name>a divalent metal cation</name>
        <dbReference type="ChEBI" id="CHEBI:60240"/>
        <label>1</label>
    </ligand>
</feature>
<dbReference type="GO" id="GO:0046872">
    <property type="term" value="F:metal ion binding"/>
    <property type="evidence" value="ECO:0007669"/>
    <property type="project" value="UniProtKB-KW"/>
</dbReference>
<proteinExistence type="predicted"/>
<dbReference type="GO" id="GO:0016788">
    <property type="term" value="F:hydrolase activity, acting on ester bonds"/>
    <property type="evidence" value="ECO:0007669"/>
    <property type="project" value="InterPro"/>
</dbReference>
<dbReference type="NCBIfam" id="TIGR00010">
    <property type="entry name" value="YchF/TatD family DNA exonuclease"/>
    <property type="match status" value="1"/>
</dbReference>
<dbReference type="GO" id="GO:0005829">
    <property type="term" value="C:cytosol"/>
    <property type="evidence" value="ECO:0007669"/>
    <property type="project" value="TreeGrafter"/>
</dbReference>
<reference evidence="4 5" key="1">
    <citation type="journal article" date="2016" name="Nat. Commun.">
        <title>Thousands of microbial genomes shed light on interconnected biogeochemical processes in an aquifer system.</title>
        <authorList>
            <person name="Anantharaman K."/>
            <person name="Brown C.T."/>
            <person name="Hug L.A."/>
            <person name="Sharon I."/>
            <person name="Castelle C.J."/>
            <person name="Probst A.J."/>
            <person name="Thomas B.C."/>
            <person name="Singh A."/>
            <person name="Wilkins M.J."/>
            <person name="Karaoz U."/>
            <person name="Brodie E.L."/>
            <person name="Williams K.H."/>
            <person name="Hubbard S.S."/>
            <person name="Banfield J.F."/>
        </authorList>
    </citation>
    <scope>NUCLEOTIDE SEQUENCE [LARGE SCALE GENOMIC DNA]</scope>
</reference>
<keyword evidence="2" id="KW-0378">Hydrolase</keyword>
<organism evidence="4 5">
    <name type="scientific">Candidatus Liptonbacteria bacterium RIFOXYB1_FULL_36_10</name>
    <dbReference type="NCBI Taxonomy" id="1798654"/>
    <lineage>
        <taxon>Bacteria</taxon>
        <taxon>Candidatus Liptoniibacteriota</taxon>
    </lineage>
</organism>
<dbReference type="CDD" id="cd01310">
    <property type="entry name" value="TatD_DNAse"/>
    <property type="match status" value="1"/>
</dbReference>
<dbReference type="PANTHER" id="PTHR46124:SF2">
    <property type="entry name" value="D-AMINOACYL-TRNA DEACYLASE"/>
    <property type="match status" value="1"/>
</dbReference>